<organism evidence="2 3">
    <name type="scientific">Hevea brasiliensis</name>
    <name type="common">Para rubber tree</name>
    <name type="synonym">Siphonia brasiliensis</name>
    <dbReference type="NCBI Taxonomy" id="3981"/>
    <lineage>
        <taxon>Eukaryota</taxon>
        <taxon>Viridiplantae</taxon>
        <taxon>Streptophyta</taxon>
        <taxon>Embryophyta</taxon>
        <taxon>Tracheophyta</taxon>
        <taxon>Spermatophyta</taxon>
        <taxon>Magnoliopsida</taxon>
        <taxon>eudicotyledons</taxon>
        <taxon>Gunneridae</taxon>
        <taxon>Pentapetalae</taxon>
        <taxon>rosids</taxon>
        <taxon>fabids</taxon>
        <taxon>Malpighiales</taxon>
        <taxon>Euphorbiaceae</taxon>
        <taxon>Crotonoideae</taxon>
        <taxon>Micrandreae</taxon>
        <taxon>Hevea</taxon>
    </lineage>
</organism>
<keyword evidence="1" id="KW-0611">Plant defense</keyword>
<keyword evidence="3" id="KW-1185">Reference proteome</keyword>
<dbReference type="PANTHER" id="PTHR36766">
    <property type="entry name" value="PLANT BROAD-SPECTRUM MILDEW RESISTANCE PROTEIN RPW8"/>
    <property type="match status" value="1"/>
</dbReference>
<dbReference type="InterPro" id="IPR032675">
    <property type="entry name" value="LRR_dom_sf"/>
</dbReference>
<gene>
    <name evidence="2" type="ORF">GH714_004178</name>
</gene>
<dbReference type="Gene3D" id="3.80.10.10">
    <property type="entry name" value="Ribonuclease Inhibitor"/>
    <property type="match status" value="1"/>
</dbReference>
<dbReference type="EMBL" id="JAAGAX010000013">
    <property type="protein sequence ID" value="KAF2293687.1"/>
    <property type="molecule type" value="Genomic_DNA"/>
</dbReference>
<name>A0A6A6KYP7_HEVBR</name>
<dbReference type="SUPFAM" id="SSF52058">
    <property type="entry name" value="L domain-like"/>
    <property type="match status" value="1"/>
</dbReference>
<evidence type="ECO:0000313" key="3">
    <source>
        <dbReference type="Proteomes" id="UP000467840"/>
    </source>
</evidence>
<dbReference type="Proteomes" id="UP000467840">
    <property type="component" value="Chromosome 7"/>
</dbReference>
<comment type="caution">
    <text evidence="2">The sequence shown here is derived from an EMBL/GenBank/DDBJ whole genome shotgun (WGS) entry which is preliminary data.</text>
</comment>
<dbReference type="GO" id="GO:0006952">
    <property type="term" value="P:defense response"/>
    <property type="evidence" value="ECO:0007669"/>
    <property type="project" value="UniProtKB-KW"/>
</dbReference>
<dbReference type="PANTHER" id="PTHR36766:SF30">
    <property type="entry name" value="TIR-NBS TYPE DISEASE RESISTANCE PROTEIN-RELATED"/>
    <property type="match status" value="1"/>
</dbReference>
<reference evidence="2 3" key="1">
    <citation type="journal article" date="2020" name="Mol. Plant">
        <title>The Chromosome-Based Rubber Tree Genome Provides New Insights into Spurge Genome Evolution and Rubber Biosynthesis.</title>
        <authorList>
            <person name="Liu J."/>
            <person name="Shi C."/>
            <person name="Shi C.C."/>
            <person name="Li W."/>
            <person name="Zhang Q.J."/>
            <person name="Zhang Y."/>
            <person name="Li K."/>
            <person name="Lu H.F."/>
            <person name="Shi C."/>
            <person name="Zhu S.T."/>
            <person name="Xiao Z.Y."/>
            <person name="Nan H."/>
            <person name="Yue Y."/>
            <person name="Zhu X.G."/>
            <person name="Wu Y."/>
            <person name="Hong X.N."/>
            <person name="Fan G.Y."/>
            <person name="Tong Y."/>
            <person name="Zhang D."/>
            <person name="Mao C.L."/>
            <person name="Liu Y.L."/>
            <person name="Hao S.J."/>
            <person name="Liu W.Q."/>
            <person name="Lv M.Q."/>
            <person name="Zhang H.B."/>
            <person name="Liu Y."/>
            <person name="Hu-Tang G.R."/>
            <person name="Wang J.P."/>
            <person name="Wang J.H."/>
            <person name="Sun Y.H."/>
            <person name="Ni S.B."/>
            <person name="Chen W.B."/>
            <person name="Zhang X.C."/>
            <person name="Jiao Y.N."/>
            <person name="Eichler E.E."/>
            <person name="Li G.H."/>
            <person name="Liu X."/>
            <person name="Gao L.Z."/>
        </authorList>
    </citation>
    <scope>NUCLEOTIDE SEQUENCE [LARGE SCALE GENOMIC DNA]</scope>
    <source>
        <strain evidence="3">cv. GT1</strain>
        <tissue evidence="2">Leaf</tissue>
    </source>
</reference>
<accession>A0A6A6KYP7</accession>
<evidence type="ECO:0000313" key="2">
    <source>
        <dbReference type="EMBL" id="KAF2293687.1"/>
    </source>
</evidence>
<sequence>MDEEIIDCDPNSSNLQHLKIDDCGSLTFLGKLPPSLKDLVITSFGFDLEIGAKLESIAERFNSTTSLESIKIGYLLILNLYPKPPHARQSPQHLDIQLSKSCIFPAGRLTSLKKLSITGKCHRMVSFPQDEIDMKLPASLTSLTIEGFQDLIYLSNKGFQSLTSLEYLRIERCPKLAYFPTNGRLPLCNCISTTALYFSKGLPDTTTEEEE</sequence>
<protein>
    <submittedName>
        <fullName evidence="2">Uncharacterized protein</fullName>
    </submittedName>
</protein>
<proteinExistence type="predicted"/>
<evidence type="ECO:0000256" key="1">
    <source>
        <dbReference type="ARBA" id="ARBA00022821"/>
    </source>
</evidence>
<dbReference type="AlphaFoldDB" id="A0A6A6KYP7"/>